<evidence type="ECO:0000256" key="8">
    <source>
        <dbReference type="ARBA" id="ARBA00023015"/>
    </source>
</evidence>
<dbReference type="GO" id="GO:0005694">
    <property type="term" value="C:chromosome"/>
    <property type="evidence" value="ECO:0007669"/>
    <property type="project" value="UniProtKB-SubCell"/>
</dbReference>
<dbReference type="InterPro" id="IPR001214">
    <property type="entry name" value="SET_dom"/>
</dbReference>
<dbReference type="CDD" id="cd00201">
    <property type="entry name" value="WW"/>
    <property type="match status" value="1"/>
</dbReference>
<dbReference type="InterPro" id="IPR003616">
    <property type="entry name" value="Post-SET_dom"/>
</dbReference>
<feature type="domain" description="SET" evidence="14">
    <location>
        <begin position="95"/>
        <end position="212"/>
    </location>
</feature>
<evidence type="ECO:0000256" key="5">
    <source>
        <dbReference type="ARBA" id="ARBA00022603"/>
    </source>
</evidence>
<dbReference type="GO" id="GO:0005634">
    <property type="term" value="C:nucleus"/>
    <property type="evidence" value="ECO:0007669"/>
    <property type="project" value="UniProtKB-SubCell"/>
</dbReference>
<feature type="domain" description="Post-SET" evidence="15">
    <location>
        <begin position="219"/>
        <end position="235"/>
    </location>
</feature>
<feature type="domain" description="AWS" evidence="16">
    <location>
        <begin position="38"/>
        <end position="93"/>
    </location>
</feature>
<dbReference type="SMART" id="SM00317">
    <property type="entry name" value="SET"/>
    <property type="match status" value="1"/>
</dbReference>
<keyword evidence="5" id="KW-0489">Methyltransferase</keyword>
<evidence type="ECO:0000259" key="13">
    <source>
        <dbReference type="PROSITE" id="PS50020"/>
    </source>
</evidence>
<dbReference type="InterPro" id="IPR006560">
    <property type="entry name" value="AWS_dom"/>
</dbReference>
<evidence type="ECO:0000259" key="14">
    <source>
        <dbReference type="PROSITE" id="PS50280"/>
    </source>
</evidence>
<evidence type="ECO:0000256" key="9">
    <source>
        <dbReference type="ARBA" id="ARBA00023163"/>
    </source>
</evidence>
<dbReference type="Pfam" id="PF17907">
    <property type="entry name" value="AWS"/>
    <property type="match status" value="1"/>
</dbReference>
<dbReference type="InterPro" id="IPR050777">
    <property type="entry name" value="SET2_Histone-Lys_MeTrsfase"/>
</dbReference>
<keyword evidence="7" id="KW-0949">S-adenosyl-L-methionine</keyword>
<evidence type="ECO:0000256" key="11">
    <source>
        <dbReference type="SAM" id="Coils"/>
    </source>
</evidence>
<feature type="region of interest" description="Disordered" evidence="12">
    <location>
        <begin position="540"/>
        <end position="579"/>
    </location>
</feature>
<dbReference type="PROSITE" id="PS50280">
    <property type="entry name" value="SET"/>
    <property type="match status" value="1"/>
</dbReference>
<keyword evidence="9" id="KW-0804">Transcription</keyword>
<keyword evidence="11" id="KW-0175">Coiled coil</keyword>
<keyword evidence="10" id="KW-0539">Nucleus</keyword>
<sequence length="778" mass="90121">MVKLYNDYPSCDDKAKRLFEEIKENIYKGNVGLVGKQDTDYRCCCKYESGKDASSQACGEFAGCVNRELFMECRDGDCATGKFCQNRRFQRAENAKVDVIHFALKGYGLRAMEPLRPNQFIMEYVGEVIKNSAFFKRMVTYDKQGLKHFYFMSLQAGEIIDATKYGCIARFMNHSCNPNCYIQKWMIGDRYRIGIFALRNIRENEELTFDYNADRYGSQAQKCHCGESNCRGVIGGTKETNLDIKDEAEIEAELIEPIRSIDEVKQFINLMYKSLEQPSMVRPILYRLKLTNDVAILRMFMKLFGGIMLKSYLYEFRNDDEIVFKTLNIADKIPFKYRDRRVETSHLKEWVTKFESRNDRIGGIARELIDKWDKLPSCGPELNELQKQDVNHTLDLADDDEVQIETPSAKANKGKEVVNPNKADLRGKPIERNNLGHTSYVSHSGLSSNSIDKDRTPQDLNPNRYESSHDFYNRYMESNAIFQSISQFEYWCKTLDCKVPAPDYYDGIVKMRPDNPYGCTYAPRPTFNINYVSNSRSRLGGINNRRFGKPRSHSIVTKSTPTEAQKDQLQQPPQEQLEPLAPNWYETKDEYGQIYYYNKYTLQASWERPVVKDDVKSYDGFSQAALQAIIERAEAMARDAEKQRERAAREKAEAEERAALEAAHGVPLNTPMNEKEFKMAIYKLVINYCSRFKHHFNEIDFKGFSREIGKSIQKKELRRDKWVGAAAYMVTENMRTHIKESVIDYMQKAVTLTAKRAEEKKRKREDDDGQPAQKSPKA</sequence>
<dbReference type="SMART" id="SM00456">
    <property type="entry name" value="WW"/>
    <property type="match status" value="1"/>
</dbReference>
<evidence type="ECO:0000256" key="6">
    <source>
        <dbReference type="ARBA" id="ARBA00022679"/>
    </source>
</evidence>
<dbReference type="InterPro" id="IPR013257">
    <property type="entry name" value="SRI"/>
</dbReference>
<feature type="coiled-coil region" evidence="11">
    <location>
        <begin position="623"/>
        <end position="662"/>
    </location>
</feature>
<dbReference type="InterPro" id="IPR036020">
    <property type="entry name" value="WW_dom_sf"/>
</dbReference>
<dbReference type="InterPro" id="IPR046341">
    <property type="entry name" value="SET_dom_sf"/>
</dbReference>
<feature type="domain" description="WW" evidence="13">
    <location>
        <begin position="578"/>
        <end position="611"/>
    </location>
</feature>
<dbReference type="AlphaFoldDB" id="A0A397SJM6"/>
<feature type="region of interest" description="Disordered" evidence="12">
    <location>
        <begin position="405"/>
        <end position="464"/>
    </location>
</feature>
<evidence type="ECO:0000313" key="18">
    <source>
        <dbReference type="Proteomes" id="UP000265703"/>
    </source>
</evidence>
<dbReference type="Pfam" id="PF08236">
    <property type="entry name" value="SRI"/>
    <property type="match status" value="1"/>
</dbReference>
<evidence type="ECO:0000256" key="7">
    <source>
        <dbReference type="ARBA" id="ARBA00022691"/>
    </source>
</evidence>
<dbReference type="Gene3D" id="2.20.70.10">
    <property type="match status" value="1"/>
</dbReference>
<evidence type="ECO:0000256" key="2">
    <source>
        <dbReference type="ARBA" id="ARBA00004286"/>
    </source>
</evidence>
<dbReference type="GO" id="GO:0032259">
    <property type="term" value="P:methylation"/>
    <property type="evidence" value="ECO:0007669"/>
    <property type="project" value="UniProtKB-KW"/>
</dbReference>
<evidence type="ECO:0000256" key="4">
    <source>
        <dbReference type="ARBA" id="ARBA00022454"/>
    </source>
</evidence>
<evidence type="ECO:0000313" key="17">
    <source>
        <dbReference type="EMBL" id="RIA85099.1"/>
    </source>
</evidence>
<keyword evidence="8" id="KW-0805">Transcription regulation</keyword>
<dbReference type="GO" id="GO:0140955">
    <property type="term" value="F:histone H3K36 trimethyltransferase activity"/>
    <property type="evidence" value="ECO:0007669"/>
    <property type="project" value="UniProtKB-EC"/>
</dbReference>
<feature type="region of interest" description="Disordered" evidence="12">
    <location>
        <begin position="755"/>
        <end position="778"/>
    </location>
</feature>
<dbReference type="Gene3D" id="1.10.1740.100">
    <property type="entry name" value="Set2, Rpb1 interacting domain"/>
    <property type="match status" value="1"/>
</dbReference>
<dbReference type="SMART" id="SM00570">
    <property type="entry name" value="AWS"/>
    <property type="match status" value="1"/>
</dbReference>
<organism evidence="17 18">
    <name type="scientific">Glomus cerebriforme</name>
    <dbReference type="NCBI Taxonomy" id="658196"/>
    <lineage>
        <taxon>Eukaryota</taxon>
        <taxon>Fungi</taxon>
        <taxon>Fungi incertae sedis</taxon>
        <taxon>Mucoromycota</taxon>
        <taxon>Glomeromycotina</taxon>
        <taxon>Glomeromycetes</taxon>
        <taxon>Glomerales</taxon>
        <taxon>Glomeraceae</taxon>
        <taxon>Glomus</taxon>
    </lineage>
</organism>
<dbReference type="InterPro" id="IPR038190">
    <property type="entry name" value="SRI_sf"/>
</dbReference>
<dbReference type="STRING" id="658196.A0A397SJM6"/>
<dbReference type="InterPro" id="IPR001202">
    <property type="entry name" value="WW_dom"/>
</dbReference>
<dbReference type="PROSITE" id="PS51215">
    <property type="entry name" value="AWS"/>
    <property type="match status" value="1"/>
</dbReference>
<comment type="subcellular location">
    <subcellularLocation>
        <location evidence="2">Chromosome</location>
    </subcellularLocation>
    <subcellularLocation>
        <location evidence="1">Nucleus</location>
    </subcellularLocation>
</comment>
<keyword evidence="18" id="KW-1185">Reference proteome</keyword>
<feature type="compositionally biased region" description="Polar residues" evidence="12">
    <location>
        <begin position="554"/>
        <end position="563"/>
    </location>
</feature>
<dbReference type="Gene3D" id="2.170.270.10">
    <property type="entry name" value="SET domain"/>
    <property type="match status" value="1"/>
</dbReference>
<dbReference type="OrthoDB" id="422362at2759"/>
<dbReference type="PROSITE" id="PS50868">
    <property type="entry name" value="POST_SET"/>
    <property type="match status" value="1"/>
</dbReference>
<dbReference type="EMBL" id="QKYT01000448">
    <property type="protein sequence ID" value="RIA85099.1"/>
    <property type="molecule type" value="Genomic_DNA"/>
</dbReference>
<dbReference type="GO" id="GO:0006355">
    <property type="term" value="P:regulation of DNA-templated transcription"/>
    <property type="evidence" value="ECO:0007669"/>
    <property type="project" value="InterPro"/>
</dbReference>
<protein>
    <recommendedName>
        <fullName evidence="3">[histone H3]-lysine(36) N-trimethyltransferase</fullName>
        <ecNumber evidence="3">2.1.1.359</ecNumber>
    </recommendedName>
</protein>
<evidence type="ECO:0000256" key="10">
    <source>
        <dbReference type="ARBA" id="ARBA00023242"/>
    </source>
</evidence>
<proteinExistence type="predicted"/>
<dbReference type="SUPFAM" id="SSF82199">
    <property type="entry name" value="SET domain"/>
    <property type="match status" value="1"/>
</dbReference>
<feature type="compositionally biased region" description="Polar residues" evidence="12">
    <location>
        <begin position="435"/>
        <end position="450"/>
    </location>
</feature>
<evidence type="ECO:0000256" key="3">
    <source>
        <dbReference type="ARBA" id="ARBA00012178"/>
    </source>
</evidence>
<gene>
    <name evidence="17" type="ORF">C1645_831311</name>
</gene>
<accession>A0A397SJM6</accession>
<keyword evidence="6" id="KW-0808">Transferase</keyword>
<dbReference type="SUPFAM" id="SSF51045">
    <property type="entry name" value="WW domain"/>
    <property type="match status" value="1"/>
</dbReference>
<evidence type="ECO:0000259" key="16">
    <source>
        <dbReference type="PROSITE" id="PS51215"/>
    </source>
</evidence>
<feature type="compositionally biased region" description="Basic and acidic residues" evidence="12">
    <location>
        <begin position="755"/>
        <end position="766"/>
    </location>
</feature>
<feature type="compositionally biased region" description="Low complexity" evidence="12">
    <location>
        <begin position="568"/>
        <end position="579"/>
    </location>
</feature>
<dbReference type="SMART" id="SM00508">
    <property type="entry name" value="PostSET"/>
    <property type="match status" value="1"/>
</dbReference>
<name>A0A397SJM6_9GLOM</name>
<dbReference type="PANTHER" id="PTHR22884">
    <property type="entry name" value="SET DOMAIN PROTEINS"/>
    <property type="match status" value="1"/>
</dbReference>
<dbReference type="Proteomes" id="UP000265703">
    <property type="component" value="Unassembled WGS sequence"/>
</dbReference>
<evidence type="ECO:0000259" key="15">
    <source>
        <dbReference type="PROSITE" id="PS50868"/>
    </source>
</evidence>
<comment type="caution">
    <text evidence="17">The sequence shown here is derived from an EMBL/GenBank/DDBJ whole genome shotgun (WGS) entry which is preliminary data.</text>
</comment>
<reference evidence="17 18" key="1">
    <citation type="submission" date="2018-06" db="EMBL/GenBank/DDBJ databases">
        <title>Comparative genomics reveals the genomic features of Rhizophagus irregularis, R. cerebriforme, R. diaphanum and Gigaspora rosea, and their symbiotic lifestyle signature.</title>
        <authorList>
            <person name="Morin E."/>
            <person name="San Clemente H."/>
            <person name="Chen E.C.H."/>
            <person name="De La Providencia I."/>
            <person name="Hainaut M."/>
            <person name="Kuo A."/>
            <person name="Kohler A."/>
            <person name="Murat C."/>
            <person name="Tang N."/>
            <person name="Roy S."/>
            <person name="Loubradou J."/>
            <person name="Henrissat B."/>
            <person name="Grigoriev I.V."/>
            <person name="Corradi N."/>
            <person name="Roux C."/>
            <person name="Martin F.M."/>
        </authorList>
    </citation>
    <scope>NUCLEOTIDE SEQUENCE [LARGE SCALE GENOMIC DNA]</scope>
    <source>
        <strain evidence="17 18">DAOM 227022</strain>
    </source>
</reference>
<evidence type="ECO:0000256" key="12">
    <source>
        <dbReference type="SAM" id="MobiDB-lite"/>
    </source>
</evidence>
<dbReference type="EC" id="2.1.1.359" evidence="3"/>
<keyword evidence="4" id="KW-0158">Chromosome</keyword>
<dbReference type="Pfam" id="PF00856">
    <property type="entry name" value="SET"/>
    <property type="match status" value="1"/>
</dbReference>
<evidence type="ECO:0000256" key="1">
    <source>
        <dbReference type="ARBA" id="ARBA00004123"/>
    </source>
</evidence>
<dbReference type="PROSITE" id="PS50020">
    <property type="entry name" value="WW_DOMAIN_2"/>
    <property type="match status" value="1"/>
</dbReference>